<reference evidence="2" key="1">
    <citation type="journal article" date="2019" name="Int. J. Syst. Evol. Microbiol.">
        <title>The Global Catalogue of Microorganisms (GCM) 10K type strain sequencing project: providing services to taxonomists for standard genome sequencing and annotation.</title>
        <authorList>
            <consortium name="The Broad Institute Genomics Platform"/>
            <consortium name="The Broad Institute Genome Sequencing Center for Infectious Disease"/>
            <person name="Wu L."/>
            <person name="Ma J."/>
        </authorList>
    </citation>
    <scope>NUCLEOTIDE SEQUENCE [LARGE SCALE GENOMIC DNA]</scope>
    <source>
        <strain evidence="2">JCM 18200</strain>
    </source>
</reference>
<keyword evidence="2" id="KW-1185">Reference proteome</keyword>
<protein>
    <recommendedName>
        <fullName evidence="3">DUF86 domain-containing protein</fullName>
    </recommendedName>
</protein>
<dbReference type="Proteomes" id="UP001501411">
    <property type="component" value="Unassembled WGS sequence"/>
</dbReference>
<name>A0ABP9C2U2_9SPHI</name>
<organism evidence="1 2">
    <name type="scientific">Olivibacter ginsenosidimutans</name>
    <dbReference type="NCBI Taxonomy" id="1176537"/>
    <lineage>
        <taxon>Bacteria</taxon>
        <taxon>Pseudomonadati</taxon>
        <taxon>Bacteroidota</taxon>
        <taxon>Sphingobacteriia</taxon>
        <taxon>Sphingobacteriales</taxon>
        <taxon>Sphingobacteriaceae</taxon>
        <taxon>Olivibacter</taxon>
    </lineage>
</organism>
<evidence type="ECO:0000313" key="1">
    <source>
        <dbReference type="EMBL" id="GAA4802249.1"/>
    </source>
</evidence>
<evidence type="ECO:0000313" key="2">
    <source>
        <dbReference type="Proteomes" id="UP001501411"/>
    </source>
</evidence>
<dbReference type="RefSeq" id="WP_345233563.1">
    <property type="nucleotide sequence ID" value="NZ_BAABIQ010000042.1"/>
</dbReference>
<evidence type="ECO:0008006" key="3">
    <source>
        <dbReference type="Google" id="ProtNLM"/>
    </source>
</evidence>
<comment type="caution">
    <text evidence="1">The sequence shown here is derived from an EMBL/GenBank/DDBJ whole genome shotgun (WGS) entry which is preliminary data.</text>
</comment>
<dbReference type="EMBL" id="BAABIQ010000042">
    <property type="protein sequence ID" value="GAA4802249.1"/>
    <property type="molecule type" value="Genomic_DNA"/>
</dbReference>
<accession>A0ABP9C2U2</accession>
<sequence>MLREIDLIRILLSYHAEWENNPEAFLELTILISSIDSRCIASGEIDVAEIMGPKLDNIAKVLMSITHINLAPYKDFTELKEKGHATTHLGEHLVEALETANNIEYRTATESVDGALFNIEHYFQDKKAEKLFLKLWPYITPVEE</sequence>
<gene>
    <name evidence="1" type="ORF">GCM10023231_34020</name>
</gene>
<proteinExistence type="predicted"/>